<comment type="function">
    <text evidence="9">Splits internally a 1,3-beta-glucan molecule and transfers the newly generated reducing end (the donor) to the non-reducing end of another 1,3-beta-glucan molecule (the acceptor) forming a 1,3-beta linkage, resulting in the elongation of 1,3-beta-glucan chains in the cell wall.</text>
</comment>
<accession>A0A4Z1ENN1</accession>
<dbReference type="Proteomes" id="UP000297777">
    <property type="component" value="Unassembled WGS sequence"/>
</dbReference>
<dbReference type="SUPFAM" id="SSF51445">
    <property type="entry name" value="(Trans)glycosidases"/>
    <property type="match status" value="1"/>
</dbReference>
<keyword evidence="8 9" id="KW-0449">Lipoprotein</keyword>
<proteinExistence type="inferred from homology"/>
<comment type="caution">
    <text evidence="12">The sequence shown here is derived from an EMBL/GenBank/DDBJ whole genome shotgun (WGS) entry which is preliminary data.</text>
</comment>
<dbReference type="AlphaFoldDB" id="A0A4Z1ENN1"/>
<comment type="similarity">
    <text evidence="2 9">Belongs to the glycosyl hydrolase 72 family.</text>
</comment>
<sequence length="594" mass="64660">MNSQALDSITIKGSKFFYSNGTQFFLRGVTYGSDSLDILADREACERDIKALVSLGINVLHAYGIDPSQDHGECMEKFMENCIYLLIDLYIASTYIYTDSTTWTNQKFSVYTDIVDAFVFYTNTLGFYLVDNLITDSPTSLAPLSKAAVRDVEGYIKARGYRSIPIGGYVLTDSEYARETYRLAADYMACGNSSIDFWALTDYSWCDNSTFTSSNYSRLTESFSDYPLPIFLADYACEATTEDYSDVADRIFDEVGTIYGPEMSDIWSGGIVYEWARSSDSDPNDYAPVNSTDNTIQLNRNYKSLSTQLAAINPSITQMSAYTPTITTAPSCPDENATWAASTILPPTANTLVCDCMIASLHCKVDPSTSVNTIASVQATLCTSNSTICDGFTSNVTSSTYGAFSVCSPWQQVSWAINQYYLNTGGCSQKTTMASLQALKALNSSCINLLAKAGPLGKTPIYSDITIANSTSDSNITSVYSDTSTDSSRSLSGGTIAGIMVGILLAFIAAGSLIFFCLRKRKSRKSHIAQDLEASTPGQHVTPAVLGNDGQKAELWANDTSTNTGTTSPKDLAHEGDAMLLRNQNESREICEMP</sequence>
<name>A0A4Z1ENN1_9HELO</name>
<comment type="subcellular location">
    <subcellularLocation>
        <location evidence="1 9">Cell membrane</location>
        <topology evidence="1 9">Lipid-anchor</topology>
        <topology evidence="1 9">GPI-anchor</topology>
    </subcellularLocation>
</comment>
<evidence type="ECO:0000256" key="5">
    <source>
        <dbReference type="ARBA" id="ARBA00023136"/>
    </source>
</evidence>
<gene>
    <name evidence="12" type="ORF">BTUL_0061g00440</name>
</gene>
<dbReference type="Pfam" id="PF07983">
    <property type="entry name" value="X8"/>
    <property type="match status" value="1"/>
</dbReference>
<evidence type="ECO:0000256" key="9">
    <source>
        <dbReference type="RuleBase" id="RU361209"/>
    </source>
</evidence>
<keyword evidence="5 9" id="KW-0472">Membrane</keyword>
<dbReference type="InterPro" id="IPR017853">
    <property type="entry name" value="GH"/>
</dbReference>
<dbReference type="PANTHER" id="PTHR31468">
    <property type="entry name" value="1,3-BETA-GLUCANOSYLTRANSFERASE GAS1"/>
    <property type="match status" value="1"/>
</dbReference>
<dbReference type="Gene3D" id="1.20.58.1040">
    <property type="match status" value="1"/>
</dbReference>
<dbReference type="Gene3D" id="3.20.20.80">
    <property type="entry name" value="Glycosidases"/>
    <property type="match status" value="1"/>
</dbReference>
<evidence type="ECO:0000256" key="10">
    <source>
        <dbReference type="SAM" id="Phobius"/>
    </source>
</evidence>
<evidence type="ECO:0000256" key="2">
    <source>
        <dbReference type="ARBA" id="ARBA00007528"/>
    </source>
</evidence>
<keyword evidence="9" id="KW-0808">Transferase</keyword>
<dbReference type="InterPro" id="IPR004886">
    <property type="entry name" value="Glucanosyltransferase"/>
</dbReference>
<dbReference type="Pfam" id="PF03198">
    <property type="entry name" value="Glyco_hydro_72"/>
    <property type="match status" value="1"/>
</dbReference>
<evidence type="ECO:0000256" key="1">
    <source>
        <dbReference type="ARBA" id="ARBA00004609"/>
    </source>
</evidence>
<keyword evidence="13" id="KW-1185">Reference proteome</keyword>
<keyword evidence="10" id="KW-1133">Transmembrane helix</keyword>
<organism evidence="12 13">
    <name type="scientific">Botrytis tulipae</name>
    <dbReference type="NCBI Taxonomy" id="87230"/>
    <lineage>
        <taxon>Eukaryota</taxon>
        <taxon>Fungi</taxon>
        <taxon>Dikarya</taxon>
        <taxon>Ascomycota</taxon>
        <taxon>Pezizomycotina</taxon>
        <taxon>Leotiomycetes</taxon>
        <taxon>Helotiales</taxon>
        <taxon>Sclerotiniaceae</taxon>
        <taxon>Botrytis</taxon>
    </lineage>
</organism>
<keyword evidence="6" id="KW-1015">Disulfide bond</keyword>
<evidence type="ECO:0000256" key="3">
    <source>
        <dbReference type="ARBA" id="ARBA00022622"/>
    </source>
</evidence>
<protein>
    <recommendedName>
        <fullName evidence="9">1,3-beta-glucanosyltransferase</fullName>
        <ecNumber evidence="9">2.4.1.-</ecNumber>
    </recommendedName>
</protein>
<keyword evidence="10" id="KW-0812">Transmembrane</keyword>
<dbReference type="GO" id="GO:0098552">
    <property type="term" value="C:side of membrane"/>
    <property type="evidence" value="ECO:0007669"/>
    <property type="project" value="UniProtKB-KW"/>
</dbReference>
<evidence type="ECO:0000313" key="12">
    <source>
        <dbReference type="EMBL" id="TGO13926.1"/>
    </source>
</evidence>
<reference evidence="12 13" key="1">
    <citation type="submission" date="2017-12" db="EMBL/GenBank/DDBJ databases">
        <title>Comparative genomics of Botrytis spp.</title>
        <authorList>
            <person name="Valero-Jimenez C.A."/>
            <person name="Tapia P."/>
            <person name="Veloso J."/>
            <person name="Silva-Moreno E."/>
            <person name="Staats M."/>
            <person name="Valdes J.H."/>
            <person name="Van Kan J.A.L."/>
        </authorList>
    </citation>
    <scope>NUCLEOTIDE SEQUENCE [LARGE SCALE GENOMIC DNA]</scope>
    <source>
        <strain evidence="12 13">Bt9001</strain>
    </source>
</reference>
<keyword evidence="4" id="KW-0732">Signal</keyword>
<evidence type="ECO:0000256" key="6">
    <source>
        <dbReference type="ARBA" id="ARBA00023157"/>
    </source>
</evidence>
<dbReference type="InterPro" id="IPR012946">
    <property type="entry name" value="X8"/>
</dbReference>
<evidence type="ECO:0000256" key="7">
    <source>
        <dbReference type="ARBA" id="ARBA00023180"/>
    </source>
</evidence>
<dbReference type="GO" id="GO:0005886">
    <property type="term" value="C:plasma membrane"/>
    <property type="evidence" value="ECO:0007669"/>
    <property type="project" value="UniProtKB-SubCell"/>
</dbReference>
<dbReference type="GO" id="GO:0031505">
    <property type="term" value="P:fungal-type cell wall organization"/>
    <property type="evidence" value="ECO:0007669"/>
    <property type="project" value="TreeGrafter"/>
</dbReference>
<evidence type="ECO:0000256" key="4">
    <source>
        <dbReference type="ARBA" id="ARBA00022729"/>
    </source>
</evidence>
<keyword evidence="3 9" id="KW-0336">GPI-anchor</keyword>
<evidence type="ECO:0000313" key="13">
    <source>
        <dbReference type="Proteomes" id="UP000297777"/>
    </source>
</evidence>
<feature type="domain" description="X8" evidence="11">
    <location>
        <begin position="362"/>
        <end position="425"/>
    </location>
</feature>
<evidence type="ECO:0000259" key="11">
    <source>
        <dbReference type="Pfam" id="PF07983"/>
    </source>
</evidence>
<evidence type="ECO:0000256" key="8">
    <source>
        <dbReference type="ARBA" id="ARBA00023288"/>
    </source>
</evidence>
<dbReference type="GO" id="GO:0071970">
    <property type="term" value="P:fungal-type cell wall (1-&gt;3)-beta-D-glucan biosynthetic process"/>
    <property type="evidence" value="ECO:0007669"/>
    <property type="project" value="TreeGrafter"/>
</dbReference>
<dbReference type="PANTHER" id="PTHR31468:SF2">
    <property type="entry name" value="1,3-BETA-GLUCANOSYLTRANSFERASE GAS1"/>
    <property type="match status" value="1"/>
</dbReference>
<feature type="transmembrane region" description="Helical" evidence="10">
    <location>
        <begin position="496"/>
        <end position="518"/>
    </location>
</feature>
<dbReference type="CDD" id="cd12087">
    <property type="entry name" value="TM_EGFR-like"/>
    <property type="match status" value="1"/>
</dbReference>
<keyword evidence="7" id="KW-0325">Glycoprotein</keyword>
<dbReference type="GO" id="GO:0042124">
    <property type="term" value="F:1,3-beta-glucanosyltransferase activity"/>
    <property type="evidence" value="ECO:0007669"/>
    <property type="project" value="TreeGrafter"/>
</dbReference>
<dbReference type="EMBL" id="PQXH01000061">
    <property type="protein sequence ID" value="TGO13926.1"/>
    <property type="molecule type" value="Genomic_DNA"/>
</dbReference>
<dbReference type="OrthoDB" id="3516196at2759"/>
<dbReference type="EC" id="2.4.1.-" evidence="9"/>